<reference evidence="4" key="1">
    <citation type="journal article" date="2023" name="G3 (Bethesda)">
        <title>Whole genome assemblies of Zophobas morio and Tenebrio molitor.</title>
        <authorList>
            <person name="Kaur S."/>
            <person name="Stinson S.A."/>
            <person name="diCenzo G.C."/>
        </authorList>
    </citation>
    <scope>NUCLEOTIDE SEQUENCE</scope>
    <source>
        <strain evidence="4">QUZm001</strain>
    </source>
</reference>
<feature type="repeat" description="ANK" evidence="3">
    <location>
        <begin position="170"/>
        <end position="202"/>
    </location>
</feature>
<keyword evidence="5" id="KW-1185">Reference proteome</keyword>
<dbReference type="PANTHER" id="PTHR24198">
    <property type="entry name" value="ANKYRIN REPEAT AND PROTEIN KINASE DOMAIN-CONTAINING PROTEIN"/>
    <property type="match status" value="1"/>
</dbReference>
<dbReference type="InterPro" id="IPR036770">
    <property type="entry name" value="Ankyrin_rpt-contain_sf"/>
</dbReference>
<feature type="repeat" description="ANK" evidence="3">
    <location>
        <begin position="205"/>
        <end position="237"/>
    </location>
</feature>
<dbReference type="EMBL" id="JALNTZ010000005">
    <property type="protein sequence ID" value="KAJ3652478.1"/>
    <property type="molecule type" value="Genomic_DNA"/>
</dbReference>
<evidence type="ECO:0000256" key="1">
    <source>
        <dbReference type="ARBA" id="ARBA00022737"/>
    </source>
</evidence>
<evidence type="ECO:0000256" key="2">
    <source>
        <dbReference type="ARBA" id="ARBA00023043"/>
    </source>
</evidence>
<name>A0AA38MDI7_9CUCU</name>
<dbReference type="InterPro" id="IPR002110">
    <property type="entry name" value="Ankyrin_rpt"/>
</dbReference>
<protein>
    <submittedName>
        <fullName evidence="4">Uncharacterized protein</fullName>
    </submittedName>
</protein>
<accession>A0AA38MDI7</accession>
<gene>
    <name evidence="4" type="ORF">Zmor_018439</name>
</gene>
<evidence type="ECO:0000313" key="5">
    <source>
        <dbReference type="Proteomes" id="UP001168821"/>
    </source>
</evidence>
<dbReference type="Pfam" id="PF12796">
    <property type="entry name" value="Ank_2"/>
    <property type="match status" value="1"/>
</dbReference>
<feature type="repeat" description="ANK" evidence="3">
    <location>
        <begin position="238"/>
        <end position="270"/>
    </location>
</feature>
<dbReference type="AlphaFoldDB" id="A0AA38MDI7"/>
<dbReference type="PANTHER" id="PTHR24198:SF165">
    <property type="entry name" value="ANKYRIN REPEAT-CONTAINING PROTEIN-RELATED"/>
    <property type="match status" value="1"/>
</dbReference>
<keyword evidence="1" id="KW-0677">Repeat</keyword>
<evidence type="ECO:0000313" key="4">
    <source>
        <dbReference type="EMBL" id="KAJ3652478.1"/>
    </source>
</evidence>
<dbReference type="Proteomes" id="UP001168821">
    <property type="component" value="Unassembled WGS sequence"/>
</dbReference>
<dbReference type="SMART" id="SM00248">
    <property type="entry name" value="ANK"/>
    <property type="match status" value="5"/>
</dbReference>
<comment type="caution">
    <text evidence="4">The sequence shown here is derived from an EMBL/GenBank/DDBJ whole genome shotgun (WGS) entry which is preliminary data.</text>
</comment>
<dbReference type="SUPFAM" id="SSF48403">
    <property type="entry name" value="Ankyrin repeat"/>
    <property type="match status" value="1"/>
</dbReference>
<dbReference type="PROSITE" id="PS50088">
    <property type="entry name" value="ANK_REPEAT"/>
    <property type="match status" value="3"/>
</dbReference>
<dbReference type="PROSITE" id="PS50297">
    <property type="entry name" value="ANK_REP_REGION"/>
    <property type="match status" value="2"/>
</dbReference>
<keyword evidence="2 3" id="KW-0040">ANK repeat</keyword>
<dbReference type="Gene3D" id="1.25.40.20">
    <property type="entry name" value="Ankyrin repeat-containing domain"/>
    <property type="match status" value="1"/>
</dbReference>
<organism evidence="4 5">
    <name type="scientific">Zophobas morio</name>
    <dbReference type="NCBI Taxonomy" id="2755281"/>
    <lineage>
        <taxon>Eukaryota</taxon>
        <taxon>Metazoa</taxon>
        <taxon>Ecdysozoa</taxon>
        <taxon>Arthropoda</taxon>
        <taxon>Hexapoda</taxon>
        <taxon>Insecta</taxon>
        <taxon>Pterygota</taxon>
        <taxon>Neoptera</taxon>
        <taxon>Endopterygota</taxon>
        <taxon>Coleoptera</taxon>
        <taxon>Polyphaga</taxon>
        <taxon>Cucujiformia</taxon>
        <taxon>Tenebrionidae</taxon>
        <taxon>Zophobas</taxon>
    </lineage>
</organism>
<evidence type="ECO:0000256" key="3">
    <source>
        <dbReference type="PROSITE-ProRule" id="PRU00023"/>
    </source>
</evidence>
<proteinExistence type="predicted"/>
<sequence>MNHPAHFPVLYQNYELLRKYQAKLNELDPVQRSPLHLACFYGTKPPKLKIAEEEIAFKFNNKELIQEDTHTKRVMDFLMSNMIADPYQTDKLFGWTLYDCAFSILNLYVIQKLLKQLSQTCAIVLEKFKNLKEDFFTVVYYSLKFGYNDLFRLMSEIPYFKKALSMENCNGESLLYLAVKCGNHDNVEELLDNGAKANTIVSTYNKRSVLHFAVENGHNEVVRLLLDRGAFPDIMDRYRSTPLHIDSSKVIYQSAQLLLNYGSDVNFADNFGRTSLQLAATC</sequence>